<dbReference type="RefSeq" id="WP_378615442.1">
    <property type="nucleotide sequence ID" value="NZ_JBHSAX010000022.1"/>
</dbReference>
<evidence type="ECO:0000313" key="1">
    <source>
        <dbReference type="EMBL" id="MFC3965529.1"/>
    </source>
</evidence>
<dbReference type="Proteomes" id="UP001595696">
    <property type="component" value="Unassembled WGS sequence"/>
</dbReference>
<gene>
    <name evidence="1" type="ORF">ACFO0B_26360</name>
</gene>
<sequence length="102" mass="11175">MEDLRGTGERDTRAATHAAFHVVLTLLEVAERSGMPTLERLERAVRTCAQQGIPAPRVLDAVNEGIDDALHRWPGARRPAATPETDDYRAALRGVILRGYAS</sequence>
<name>A0ABV8E0N6_9NOCA</name>
<organism evidence="1 2">
    <name type="scientific">Nocardia jiangsuensis</name>
    <dbReference type="NCBI Taxonomy" id="1691563"/>
    <lineage>
        <taxon>Bacteria</taxon>
        <taxon>Bacillati</taxon>
        <taxon>Actinomycetota</taxon>
        <taxon>Actinomycetes</taxon>
        <taxon>Mycobacteriales</taxon>
        <taxon>Nocardiaceae</taxon>
        <taxon>Nocardia</taxon>
    </lineage>
</organism>
<keyword evidence="2" id="KW-1185">Reference proteome</keyword>
<comment type="caution">
    <text evidence="1">The sequence shown here is derived from an EMBL/GenBank/DDBJ whole genome shotgun (WGS) entry which is preliminary data.</text>
</comment>
<evidence type="ECO:0008006" key="3">
    <source>
        <dbReference type="Google" id="ProtNLM"/>
    </source>
</evidence>
<dbReference type="EMBL" id="JBHSAX010000022">
    <property type="protein sequence ID" value="MFC3965529.1"/>
    <property type="molecule type" value="Genomic_DNA"/>
</dbReference>
<accession>A0ABV8E0N6</accession>
<reference evidence="2" key="1">
    <citation type="journal article" date="2019" name="Int. J. Syst. Evol. Microbiol.">
        <title>The Global Catalogue of Microorganisms (GCM) 10K type strain sequencing project: providing services to taxonomists for standard genome sequencing and annotation.</title>
        <authorList>
            <consortium name="The Broad Institute Genomics Platform"/>
            <consortium name="The Broad Institute Genome Sequencing Center for Infectious Disease"/>
            <person name="Wu L."/>
            <person name="Ma J."/>
        </authorList>
    </citation>
    <scope>NUCLEOTIDE SEQUENCE [LARGE SCALE GENOMIC DNA]</scope>
    <source>
        <strain evidence="2">CGMCC 4.7330</strain>
    </source>
</reference>
<protein>
    <recommendedName>
        <fullName evidence="3">ANTAR domain-containing protein</fullName>
    </recommendedName>
</protein>
<proteinExistence type="predicted"/>
<evidence type="ECO:0000313" key="2">
    <source>
        <dbReference type="Proteomes" id="UP001595696"/>
    </source>
</evidence>